<dbReference type="Proteomes" id="UP000053820">
    <property type="component" value="Unassembled WGS sequence"/>
</dbReference>
<dbReference type="InterPro" id="IPR049326">
    <property type="entry name" value="Rhodopsin_dom_fungi"/>
</dbReference>
<dbReference type="PANTHER" id="PTHR33048:SF47">
    <property type="entry name" value="INTEGRAL MEMBRANE PROTEIN-RELATED"/>
    <property type="match status" value="1"/>
</dbReference>
<evidence type="ECO:0000313" key="9">
    <source>
        <dbReference type="EMBL" id="KIJ60785.1"/>
    </source>
</evidence>
<comment type="subcellular location">
    <subcellularLocation>
        <location evidence="1">Membrane</location>
        <topology evidence="1">Multi-pass membrane protein</topology>
    </subcellularLocation>
</comment>
<feature type="domain" description="Rhodopsin" evidence="8">
    <location>
        <begin position="39"/>
        <end position="225"/>
    </location>
</feature>
<gene>
    <name evidence="9" type="ORF">HYDPIDRAFT_43116</name>
</gene>
<dbReference type="Pfam" id="PF20684">
    <property type="entry name" value="Fung_rhodopsin"/>
    <property type="match status" value="1"/>
</dbReference>
<protein>
    <recommendedName>
        <fullName evidence="8">Rhodopsin domain-containing protein</fullName>
    </recommendedName>
</protein>
<evidence type="ECO:0000256" key="4">
    <source>
        <dbReference type="ARBA" id="ARBA00023136"/>
    </source>
</evidence>
<sequence>MGPRIHSASMTLTISPSLLINLKIVSSILQCLALLLTIFRVWFRLRIRRFWYEDAWAIIAFCCGATSLISSWAFLATSGTTALIAVWVYALAFTTAVWAVRMSILYSIARIFHTAERIRQGARGIAIFFVLMWSGLITQKVYKCTIDISWYYTPQHPENSYCWLTIPMAVFELATDCIADFILICIPLKLLWDLNLARRQRKMILWIFASNIVMTFASLFHALCMVANITSLVCTAADFEMATALIVCNLLVVVTLIYRVNHSIEVDESDDSTDDDFTRPTRQPMTTQQLTTVDLSALTGFMSSSLYSRRTSIHRGEQSIASPDSDRPT</sequence>
<feature type="transmembrane region" description="Helical" evidence="7">
    <location>
        <begin position="204"/>
        <end position="229"/>
    </location>
</feature>
<comment type="similarity">
    <text evidence="5">Belongs to the SAT4 family.</text>
</comment>
<evidence type="ECO:0000256" key="6">
    <source>
        <dbReference type="SAM" id="MobiDB-lite"/>
    </source>
</evidence>
<dbReference type="OrthoDB" id="444631at2759"/>
<keyword evidence="4 7" id="KW-0472">Membrane</keyword>
<evidence type="ECO:0000313" key="10">
    <source>
        <dbReference type="Proteomes" id="UP000053820"/>
    </source>
</evidence>
<evidence type="ECO:0000256" key="7">
    <source>
        <dbReference type="SAM" id="Phobius"/>
    </source>
</evidence>
<keyword evidence="10" id="KW-1185">Reference proteome</keyword>
<organism evidence="9 10">
    <name type="scientific">Hydnomerulius pinastri MD-312</name>
    <dbReference type="NCBI Taxonomy" id="994086"/>
    <lineage>
        <taxon>Eukaryota</taxon>
        <taxon>Fungi</taxon>
        <taxon>Dikarya</taxon>
        <taxon>Basidiomycota</taxon>
        <taxon>Agaricomycotina</taxon>
        <taxon>Agaricomycetes</taxon>
        <taxon>Agaricomycetidae</taxon>
        <taxon>Boletales</taxon>
        <taxon>Boletales incertae sedis</taxon>
        <taxon>Leucogyrophana</taxon>
    </lineage>
</organism>
<dbReference type="AlphaFoldDB" id="A0A0C9VSD3"/>
<evidence type="ECO:0000256" key="2">
    <source>
        <dbReference type="ARBA" id="ARBA00022692"/>
    </source>
</evidence>
<feature type="transmembrane region" description="Helical" evidence="7">
    <location>
        <begin position="20"/>
        <end position="43"/>
    </location>
</feature>
<feature type="transmembrane region" description="Helical" evidence="7">
    <location>
        <begin position="173"/>
        <end position="192"/>
    </location>
</feature>
<accession>A0A0C9VSD3</accession>
<keyword evidence="2 7" id="KW-0812">Transmembrane</keyword>
<evidence type="ECO:0000256" key="3">
    <source>
        <dbReference type="ARBA" id="ARBA00022989"/>
    </source>
</evidence>
<feature type="transmembrane region" description="Helical" evidence="7">
    <location>
        <begin position="121"/>
        <end position="142"/>
    </location>
</feature>
<dbReference type="PANTHER" id="PTHR33048">
    <property type="entry name" value="PTH11-LIKE INTEGRAL MEMBRANE PROTEIN (AFU_ORTHOLOGUE AFUA_5G11245)"/>
    <property type="match status" value="1"/>
</dbReference>
<dbReference type="EMBL" id="KN839869">
    <property type="protein sequence ID" value="KIJ60785.1"/>
    <property type="molecule type" value="Genomic_DNA"/>
</dbReference>
<evidence type="ECO:0000256" key="1">
    <source>
        <dbReference type="ARBA" id="ARBA00004141"/>
    </source>
</evidence>
<proteinExistence type="inferred from homology"/>
<evidence type="ECO:0000256" key="5">
    <source>
        <dbReference type="ARBA" id="ARBA00038359"/>
    </source>
</evidence>
<name>A0A0C9VSD3_9AGAM</name>
<dbReference type="GO" id="GO:0016020">
    <property type="term" value="C:membrane"/>
    <property type="evidence" value="ECO:0007669"/>
    <property type="project" value="UniProtKB-SubCell"/>
</dbReference>
<dbReference type="HOGENOM" id="CLU_052841_2_1_1"/>
<reference evidence="9 10" key="1">
    <citation type="submission" date="2014-04" db="EMBL/GenBank/DDBJ databases">
        <title>Evolutionary Origins and Diversification of the Mycorrhizal Mutualists.</title>
        <authorList>
            <consortium name="DOE Joint Genome Institute"/>
            <consortium name="Mycorrhizal Genomics Consortium"/>
            <person name="Kohler A."/>
            <person name="Kuo A."/>
            <person name="Nagy L.G."/>
            <person name="Floudas D."/>
            <person name="Copeland A."/>
            <person name="Barry K.W."/>
            <person name="Cichocki N."/>
            <person name="Veneault-Fourrey C."/>
            <person name="LaButti K."/>
            <person name="Lindquist E.A."/>
            <person name="Lipzen A."/>
            <person name="Lundell T."/>
            <person name="Morin E."/>
            <person name="Murat C."/>
            <person name="Riley R."/>
            <person name="Ohm R."/>
            <person name="Sun H."/>
            <person name="Tunlid A."/>
            <person name="Henrissat B."/>
            <person name="Grigoriev I.V."/>
            <person name="Hibbett D.S."/>
            <person name="Martin F."/>
        </authorList>
    </citation>
    <scope>NUCLEOTIDE SEQUENCE [LARGE SCALE GENOMIC DNA]</scope>
    <source>
        <strain evidence="9 10">MD-312</strain>
    </source>
</reference>
<feature type="transmembrane region" description="Helical" evidence="7">
    <location>
        <begin position="241"/>
        <end position="260"/>
    </location>
</feature>
<feature type="transmembrane region" description="Helical" evidence="7">
    <location>
        <begin position="81"/>
        <end position="100"/>
    </location>
</feature>
<keyword evidence="3 7" id="KW-1133">Transmembrane helix</keyword>
<dbReference type="InterPro" id="IPR052337">
    <property type="entry name" value="SAT4-like"/>
</dbReference>
<feature type="transmembrane region" description="Helical" evidence="7">
    <location>
        <begin position="55"/>
        <end position="75"/>
    </location>
</feature>
<evidence type="ECO:0000259" key="8">
    <source>
        <dbReference type="Pfam" id="PF20684"/>
    </source>
</evidence>
<feature type="region of interest" description="Disordered" evidence="6">
    <location>
        <begin position="310"/>
        <end position="329"/>
    </location>
</feature>